<dbReference type="AlphaFoldDB" id="L1JQJ1"/>
<evidence type="ECO:0000256" key="1">
    <source>
        <dbReference type="SAM" id="Phobius"/>
    </source>
</evidence>
<keyword evidence="4" id="KW-1185">Reference proteome</keyword>
<dbReference type="PaxDb" id="55529-EKX50821"/>
<evidence type="ECO:0000313" key="3">
    <source>
        <dbReference type="EnsemblProtists" id="EKX50821"/>
    </source>
</evidence>
<dbReference type="EnsemblProtists" id="EKX50821">
    <property type="protein sequence ID" value="EKX50821"/>
    <property type="gene ID" value="GUITHDRAFT_103411"/>
</dbReference>
<dbReference type="Proteomes" id="UP000011087">
    <property type="component" value="Unassembled WGS sequence"/>
</dbReference>
<keyword evidence="1" id="KW-0472">Membrane</keyword>
<dbReference type="HOGENOM" id="CLU_2473718_0_0_1"/>
<proteinExistence type="predicted"/>
<feature type="transmembrane region" description="Helical" evidence="1">
    <location>
        <begin position="6"/>
        <end position="30"/>
    </location>
</feature>
<gene>
    <name evidence="2" type="ORF">GUITHDRAFT_103411</name>
</gene>
<evidence type="ECO:0000313" key="4">
    <source>
        <dbReference type="Proteomes" id="UP000011087"/>
    </source>
</evidence>
<sequence>MRLHKFLVIYGVVITVRFAMIYTHDMLLILTQTLQMYNYHGSSRMTALVALSSCPKWQRACPYGLPQHFKLCWDSELAQRQFWSYCKS</sequence>
<reference evidence="2 4" key="1">
    <citation type="journal article" date="2012" name="Nature">
        <title>Algal genomes reveal evolutionary mosaicism and the fate of nucleomorphs.</title>
        <authorList>
            <consortium name="DOE Joint Genome Institute"/>
            <person name="Curtis B.A."/>
            <person name="Tanifuji G."/>
            <person name="Burki F."/>
            <person name="Gruber A."/>
            <person name="Irimia M."/>
            <person name="Maruyama S."/>
            <person name="Arias M.C."/>
            <person name="Ball S.G."/>
            <person name="Gile G.H."/>
            <person name="Hirakawa Y."/>
            <person name="Hopkins J.F."/>
            <person name="Kuo A."/>
            <person name="Rensing S.A."/>
            <person name="Schmutz J."/>
            <person name="Symeonidi A."/>
            <person name="Elias M."/>
            <person name="Eveleigh R.J."/>
            <person name="Herman E.K."/>
            <person name="Klute M.J."/>
            <person name="Nakayama T."/>
            <person name="Obornik M."/>
            <person name="Reyes-Prieto A."/>
            <person name="Armbrust E.V."/>
            <person name="Aves S.J."/>
            <person name="Beiko R.G."/>
            <person name="Coutinho P."/>
            <person name="Dacks J.B."/>
            <person name="Durnford D.G."/>
            <person name="Fast N.M."/>
            <person name="Green B.R."/>
            <person name="Grisdale C.J."/>
            <person name="Hempel F."/>
            <person name="Henrissat B."/>
            <person name="Hoppner M.P."/>
            <person name="Ishida K."/>
            <person name="Kim E."/>
            <person name="Koreny L."/>
            <person name="Kroth P.G."/>
            <person name="Liu Y."/>
            <person name="Malik S.B."/>
            <person name="Maier U.G."/>
            <person name="McRose D."/>
            <person name="Mock T."/>
            <person name="Neilson J.A."/>
            <person name="Onodera N.T."/>
            <person name="Poole A.M."/>
            <person name="Pritham E.J."/>
            <person name="Richards T.A."/>
            <person name="Rocap G."/>
            <person name="Roy S.W."/>
            <person name="Sarai C."/>
            <person name="Schaack S."/>
            <person name="Shirato S."/>
            <person name="Slamovits C.H."/>
            <person name="Spencer D.F."/>
            <person name="Suzuki S."/>
            <person name="Worden A.Z."/>
            <person name="Zauner S."/>
            <person name="Barry K."/>
            <person name="Bell C."/>
            <person name="Bharti A.K."/>
            <person name="Crow J.A."/>
            <person name="Grimwood J."/>
            <person name="Kramer R."/>
            <person name="Lindquist E."/>
            <person name="Lucas S."/>
            <person name="Salamov A."/>
            <person name="McFadden G.I."/>
            <person name="Lane C.E."/>
            <person name="Keeling P.J."/>
            <person name="Gray M.W."/>
            <person name="Grigoriev I.V."/>
            <person name="Archibald J.M."/>
        </authorList>
    </citation>
    <scope>NUCLEOTIDE SEQUENCE</scope>
    <source>
        <strain evidence="2 4">CCMP2712</strain>
    </source>
</reference>
<dbReference type="KEGG" id="gtt:GUITHDRAFT_103411"/>
<name>L1JQJ1_GUITC</name>
<evidence type="ECO:0000313" key="2">
    <source>
        <dbReference type="EMBL" id="EKX50821.1"/>
    </source>
</evidence>
<accession>L1JQJ1</accession>
<reference evidence="4" key="2">
    <citation type="submission" date="2012-11" db="EMBL/GenBank/DDBJ databases">
        <authorList>
            <person name="Kuo A."/>
            <person name="Curtis B.A."/>
            <person name="Tanifuji G."/>
            <person name="Burki F."/>
            <person name="Gruber A."/>
            <person name="Irimia M."/>
            <person name="Maruyama S."/>
            <person name="Arias M.C."/>
            <person name="Ball S.G."/>
            <person name="Gile G.H."/>
            <person name="Hirakawa Y."/>
            <person name="Hopkins J.F."/>
            <person name="Rensing S.A."/>
            <person name="Schmutz J."/>
            <person name="Symeonidi A."/>
            <person name="Elias M."/>
            <person name="Eveleigh R.J."/>
            <person name="Herman E.K."/>
            <person name="Klute M.J."/>
            <person name="Nakayama T."/>
            <person name="Obornik M."/>
            <person name="Reyes-Prieto A."/>
            <person name="Armbrust E.V."/>
            <person name="Aves S.J."/>
            <person name="Beiko R.G."/>
            <person name="Coutinho P."/>
            <person name="Dacks J.B."/>
            <person name="Durnford D.G."/>
            <person name="Fast N.M."/>
            <person name="Green B.R."/>
            <person name="Grisdale C."/>
            <person name="Hempe F."/>
            <person name="Henrissat B."/>
            <person name="Hoppner M.P."/>
            <person name="Ishida K.-I."/>
            <person name="Kim E."/>
            <person name="Koreny L."/>
            <person name="Kroth P.G."/>
            <person name="Liu Y."/>
            <person name="Malik S.-B."/>
            <person name="Maier U.G."/>
            <person name="McRose D."/>
            <person name="Mock T."/>
            <person name="Neilson J.A."/>
            <person name="Onodera N.T."/>
            <person name="Poole A.M."/>
            <person name="Pritham E.J."/>
            <person name="Richards T.A."/>
            <person name="Rocap G."/>
            <person name="Roy S.W."/>
            <person name="Sarai C."/>
            <person name="Schaack S."/>
            <person name="Shirato S."/>
            <person name="Slamovits C.H."/>
            <person name="Spencer D.F."/>
            <person name="Suzuki S."/>
            <person name="Worden A.Z."/>
            <person name="Zauner S."/>
            <person name="Barry K."/>
            <person name="Bell C."/>
            <person name="Bharti A.K."/>
            <person name="Crow J.A."/>
            <person name="Grimwood J."/>
            <person name="Kramer R."/>
            <person name="Lindquist E."/>
            <person name="Lucas S."/>
            <person name="Salamov A."/>
            <person name="McFadden G.I."/>
            <person name="Lane C.E."/>
            <person name="Keeling P.J."/>
            <person name="Gray M.W."/>
            <person name="Grigoriev I.V."/>
            <person name="Archibald J.M."/>
        </authorList>
    </citation>
    <scope>NUCLEOTIDE SEQUENCE</scope>
    <source>
        <strain evidence="4">CCMP2712</strain>
    </source>
</reference>
<dbReference type="RefSeq" id="XP_005837801.1">
    <property type="nucleotide sequence ID" value="XM_005837744.1"/>
</dbReference>
<dbReference type="EMBL" id="JH992977">
    <property type="protein sequence ID" value="EKX50821.1"/>
    <property type="molecule type" value="Genomic_DNA"/>
</dbReference>
<protein>
    <submittedName>
        <fullName evidence="2 3">Uncharacterized protein</fullName>
    </submittedName>
</protein>
<organism evidence="2">
    <name type="scientific">Guillardia theta (strain CCMP2712)</name>
    <name type="common">Cryptophyte</name>
    <dbReference type="NCBI Taxonomy" id="905079"/>
    <lineage>
        <taxon>Eukaryota</taxon>
        <taxon>Cryptophyceae</taxon>
        <taxon>Pyrenomonadales</taxon>
        <taxon>Geminigeraceae</taxon>
        <taxon>Guillardia</taxon>
    </lineage>
</organism>
<dbReference type="GeneID" id="17307476"/>
<reference evidence="3" key="3">
    <citation type="submission" date="2015-06" db="UniProtKB">
        <authorList>
            <consortium name="EnsemblProtists"/>
        </authorList>
    </citation>
    <scope>IDENTIFICATION</scope>
</reference>
<keyword evidence="1" id="KW-0812">Transmembrane</keyword>
<keyword evidence="1" id="KW-1133">Transmembrane helix</keyword>